<name>A0AA43QQL7_9LECA</name>
<dbReference type="Proteomes" id="UP001161017">
    <property type="component" value="Unassembled WGS sequence"/>
</dbReference>
<dbReference type="PANTHER" id="PTHR13887:SF52">
    <property type="entry name" value="DSBA-LIKE THIOREDOXIN DOMAIN-CONTAINING PROTEIN"/>
    <property type="match status" value="1"/>
</dbReference>
<gene>
    <name evidence="2" type="ORF">OHK93_007875</name>
</gene>
<dbReference type="InterPro" id="IPR036249">
    <property type="entry name" value="Thioredoxin-like_sf"/>
</dbReference>
<dbReference type="SUPFAM" id="SSF52833">
    <property type="entry name" value="Thioredoxin-like"/>
    <property type="match status" value="1"/>
</dbReference>
<accession>A0AA43QQL7</accession>
<dbReference type="PANTHER" id="PTHR13887">
    <property type="entry name" value="GLUTATHIONE S-TRANSFERASE KAPPA"/>
    <property type="match status" value="1"/>
</dbReference>
<evidence type="ECO:0000259" key="1">
    <source>
        <dbReference type="Pfam" id="PF01323"/>
    </source>
</evidence>
<organism evidence="2 3">
    <name type="scientific">Ramalina farinacea</name>
    <dbReference type="NCBI Taxonomy" id="258253"/>
    <lineage>
        <taxon>Eukaryota</taxon>
        <taxon>Fungi</taxon>
        <taxon>Dikarya</taxon>
        <taxon>Ascomycota</taxon>
        <taxon>Pezizomycotina</taxon>
        <taxon>Lecanoromycetes</taxon>
        <taxon>OSLEUM clade</taxon>
        <taxon>Lecanoromycetidae</taxon>
        <taxon>Lecanorales</taxon>
        <taxon>Lecanorineae</taxon>
        <taxon>Ramalinaceae</taxon>
        <taxon>Ramalina</taxon>
    </lineage>
</organism>
<reference evidence="2" key="1">
    <citation type="journal article" date="2023" name="Genome Biol. Evol.">
        <title>First Whole Genome Sequence and Flow Cytometry Genome Size Data for the Lichen-Forming Fungus Ramalina farinacea (Ascomycota).</title>
        <authorList>
            <person name="Llewellyn T."/>
            <person name="Mian S."/>
            <person name="Hill R."/>
            <person name="Leitch I.J."/>
            <person name="Gaya E."/>
        </authorList>
    </citation>
    <scope>NUCLEOTIDE SEQUENCE</scope>
    <source>
        <strain evidence="2">LIQ254RAFAR</strain>
    </source>
</reference>
<sequence>MLISTIQDLPGKEEAKQFRSSPSAQDVNFTVKFFPYQLYPDASKEGEDKYKKTKYNDSEDQMKKYTLLMSAYGVPVGIDFKFGGTVANTMDAHRLIQHYQEEMGPEVADKIVNSLYEQYFTQEKHPSSTETLLKAATDAGIEKTDAENFIGDEYEGLQDTKMLMQEQRGNGIDAVPYVVLEGKRRDFTLEGAKEMDEYLKEMEKLVKETK</sequence>
<dbReference type="Gene3D" id="3.40.30.10">
    <property type="entry name" value="Glutaredoxin"/>
    <property type="match status" value="1"/>
</dbReference>
<feature type="domain" description="DSBA-like thioredoxin" evidence="1">
    <location>
        <begin position="24"/>
        <end position="201"/>
    </location>
</feature>
<dbReference type="EMBL" id="JAPUFD010000007">
    <property type="protein sequence ID" value="MDI1488600.1"/>
    <property type="molecule type" value="Genomic_DNA"/>
</dbReference>
<proteinExistence type="predicted"/>
<protein>
    <recommendedName>
        <fullName evidence="1">DSBA-like thioredoxin domain-containing protein</fullName>
    </recommendedName>
</protein>
<dbReference type="AlphaFoldDB" id="A0AA43QQL7"/>
<comment type="caution">
    <text evidence="2">The sequence shown here is derived from an EMBL/GenBank/DDBJ whole genome shotgun (WGS) entry which is preliminary data.</text>
</comment>
<evidence type="ECO:0000313" key="2">
    <source>
        <dbReference type="EMBL" id="MDI1488600.1"/>
    </source>
</evidence>
<keyword evidence="3" id="KW-1185">Reference proteome</keyword>
<dbReference type="InterPro" id="IPR001853">
    <property type="entry name" value="DSBA-like_thioredoxin_dom"/>
</dbReference>
<dbReference type="Pfam" id="PF01323">
    <property type="entry name" value="DSBA"/>
    <property type="match status" value="1"/>
</dbReference>
<dbReference type="GO" id="GO:0016491">
    <property type="term" value="F:oxidoreductase activity"/>
    <property type="evidence" value="ECO:0007669"/>
    <property type="project" value="InterPro"/>
</dbReference>
<evidence type="ECO:0000313" key="3">
    <source>
        <dbReference type="Proteomes" id="UP001161017"/>
    </source>
</evidence>